<dbReference type="InterPro" id="IPR007357">
    <property type="entry name" value="PhrB-like"/>
</dbReference>
<dbReference type="InterPro" id="IPR036134">
    <property type="entry name" value="Crypto/Photolyase_FAD-like_sf"/>
</dbReference>
<dbReference type="OrthoDB" id="5288100at2"/>
<accession>A0A368Y6Y5</accession>
<sequence>MTLLHAPDACPSRLRHLVVVLGDQLDRQSAAFDGFDPAQDRVWMAEAIEESTQVWSTQPRIAIFLAAMRHFAEALRGEGLQVDYRLLDDADNRGTLAAELAAALARMRPAALVLVQPGEWRVQEALRAVAAHAGVALDEREDRHFLCTPAAFARYAESRPQLVMEHFYRAMRKRHRVLMDGDAPAGGAWNFDTDNRGAFGRDGPGFLPQPAAFPPDATTQQVIALVRKHFAERPGRLDAFAWPVTRSEALQALDTFVAERLPLFGHWQDAMWGGEPWLYHAQLSAALNLKLLDPREVIARAEAAYRAGQVPIACAEGFIRQILGWREYVRGIYWREMPGYLARNALDAHADLPPWYWTGQTDRECLRDTIAQTLDLGYAHHIQRLMVTGLYALLLGVEPVQVHAWYLAVYVDAVEWVELPNTLGMSQFADGGLLGSKPYVASGQYIARMSDHCRHCRFRPAERTGENACPFTTLYWDFLARHAQRFAEHPRLRAQVQNLARLSDAERGAIALRADAIRRGEA</sequence>
<dbReference type="PANTHER" id="PTHR38657:SF1">
    <property type="entry name" value="SLR1343 PROTEIN"/>
    <property type="match status" value="1"/>
</dbReference>
<reference evidence="1 2" key="1">
    <citation type="submission" date="2018-07" db="EMBL/GenBank/DDBJ databases">
        <title>Genomic Encyclopedia of Type Strains, Phase IV (KMG-IV): sequencing the most valuable type-strain genomes for metagenomic binning, comparative biology and taxonomic classification.</title>
        <authorList>
            <person name="Goeker M."/>
        </authorList>
    </citation>
    <scope>NUCLEOTIDE SEQUENCE [LARGE SCALE GENOMIC DNA]</scope>
    <source>
        <strain evidence="1 2">DSM 21634</strain>
    </source>
</reference>
<evidence type="ECO:0000313" key="1">
    <source>
        <dbReference type="EMBL" id="RCW75855.1"/>
    </source>
</evidence>
<proteinExistence type="predicted"/>
<name>A0A368Y6Y5_9BURK</name>
<evidence type="ECO:0000313" key="2">
    <source>
        <dbReference type="Proteomes" id="UP000252884"/>
    </source>
</evidence>
<keyword evidence="2" id="KW-1185">Reference proteome</keyword>
<dbReference type="InterPro" id="IPR014729">
    <property type="entry name" value="Rossmann-like_a/b/a_fold"/>
</dbReference>
<gene>
    <name evidence="1" type="ORF">DES41_101458</name>
</gene>
<dbReference type="Gene3D" id="1.10.579.10">
    <property type="entry name" value="DNA Cyclobutane Dipyrimidine Photolyase, subunit A, domain 3"/>
    <property type="match status" value="1"/>
</dbReference>
<dbReference type="Pfam" id="PF04244">
    <property type="entry name" value="DPRP"/>
    <property type="match status" value="1"/>
</dbReference>
<dbReference type="EMBL" id="QPJK01000001">
    <property type="protein sequence ID" value="RCW75855.1"/>
    <property type="molecule type" value="Genomic_DNA"/>
</dbReference>
<dbReference type="Gene3D" id="1.10.10.1710">
    <property type="entry name" value="Deoxyribodipyrimidine photolyase-related"/>
    <property type="match status" value="1"/>
</dbReference>
<dbReference type="Gene3D" id="3.40.50.620">
    <property type="entry name" value="HUPs"/>
    <property type="match status" value="1"/>
</dbReference>
<dbReference type="Gene3D" id="1.25.40.80">
    <property type="match status" value="1"/>
</dbReference>
<comment type="caution">
    <text evidence="1">The sequence shown here is derived from an EMBL/GenBank/DDBJ whole genome shotgun (WGS) entry which is preliminary data.</text>
</comment>
<dbReference type="Proteomes" id="UP000252884">
    <property type="component" value="Unassembled WGS sequence"/>
</dbReference>
<dbReference type="PANTHER" id="PTHR38657">
    <property type="entry name" value="SLR1343 PROTEIN"/>
    <property type="match status" value="1"/>
</dbReference>
<protein>
    <submittedName>
        <fullName evidence="1">Deoxyribodipyrimidine photolyase-related protein</fullName>
    </submittedName>
</protein>
<organism evidence="1 2">
    <name type="scientific">Pseudorhodoferax soli</name>
    <dbReference type="NCBI Taxonomy" id="545864"/>
    <lineage>
        <taxon>Bacteria</taxon>
        <taxon>Pseudomonadati</taxon>
        <taxon>Pseudomonadota</taxon>
        <taxon>Betaproteobacteria</taxon>
        <taxon>Burkholderiales</taxon>
        <taxon>Comamonadaceae</taxon>
    </lineage>
</organism>
<dbReference type="InterPro" id="IPR052551">
    <property type="entry name" value="UV-DNA_repair_photolyase"/>
</dbReference>
<dbReference type="RefSeq" id="WP_114465488.1">
    <property type="nucleotide sequence ID" value="NZ_QPJK01000001.1"/>
</dbReference>
<keyword evidence="1" id="KW-0456">Lyase</keyword>
<dbReference type="GO" id="GO:0016829">
    <property type="term" value="F:lyase activity"/>
    <property type="evidence" value="ECO:0007669"/>
    <property type="project" value="UniProtKB-KW"/>
</dbReference>
<dbReference type="SUPFAM" id="SSF48173">
    <property type="entry name" value="Cryptochrome/photolyase FAD-binding domain"/>
    <property type="match status" value="1"/>
</dbReference>
<dbReference type="AlphaFoldDB" id="A0A368Y6Y5"/>